<dbReference type="OrthoDB" id="2925656at2759"/>
<keyword evidence="2" id="KW-1185">Reference proteome</keyword>
<evidence type="ECO:0000313" key="2">
    <source>
        <dbReference type="Proteomes" id="UP000053424"/>
    </source>
</evidence>
<protein>
    <submittedName>
        <fullName evidence="1">Uncharacterized protein</fullName>
    </submittedName>
</protein>
<name>A0A0C2YA47_HEBCY</name>
<accession>A0A0C2YA47</accession>
<dbReference type="AlphaFoldDB" id="A0A0C2YA47"/>
<dbReference type="EMBL" id="KN831794">
    <property type="protein sequence ID" value="KIM37907.1"/>
    <property type="molecule type" value="Genomic_DNA"/>
</dbReference>
<gene>
    <name evidence="1" type="ORF">M413DRAFT_448172</name>
</gene>
<evidence type="ECO:0000313" key="1">
    <source>
        <dbReference type="EMBL" id="KIM37907.1"/>
    </source>
</evidence>
<reference evidence="2" key="2">
    <citation type="submission" date="2015-01" db="EMBL/GenBank/DDBJ databases">
        <title>Evolutionary Origins and Diversification of the Mycorrhizal Mutualists.</title>
        <authorList>
            <consortium name="DOE Joint Genome Institute"/>
            <consortium name="Mycorrhizal Genomics Consortium"/>
            <person name="Kohler A."/>
            <person name="Kuo A."/>
            <person name="Nagy L.G."/>
            <person name="Floudas D."/>
            <person name="Copeland A."/>
            <person name="Barry K.W."/>
            <person name="Cichocki N."/>
            <person name="Veneault-Fourrey C."/>
            <person name="LaButti K."/>
            <person name="Lindquist E.A."/>
            <person name="Lipzen A."/>
            <person name="Lundell T."/>
            <person name="Morin E."/>
            <person name="Murat C."/>
            <person name="Riley R."/>
            <person name="Ohm R."/>
            <person name="Sun H."/>
            <person name="Tunlid A."/>
            <person name="Henrissat B."/>
            <person name="Grigoriev I.V."/>
            <person name="Hibbett D.S."/>
            <person name="Martin F."/>
        </authorList>
    </citation>
    <scope>NUCLEOTIDE SEQUENCE [LARGE SCALE GENOMIC DNA]</scope>
    <source>
        <strain evidence="2">h7</strain>
    </source>
</reference>
<dbReference type="Proteomes" id="UP000053424">
    <property type="component" value="Unassembled WGS sequence"/>
</dbReference>
<proteinExistence type="predicted"/>
<reference evidence="1 2" key="1">
    <citation type="submission" date="2014-04" db="EMBL/GenBank/DDBJ databases">
        <authorList>
            <consortium name="DOE Joint Genome Institute"/>
            <person name="Kuo A."/>
            <person name="Gay G."/>
            <person name="Dore J."/>
            <person name="Kohler A."/>
            <person name="Nagy L.G."/>
            <person name="Floudas D."/>
            <person name="Copeland A."/>
            <person name="Barry K.W."/>
            <person name="Cichocki N."/>
            <person name="Veneault-Fourrey C."/>
            <person name="LaButti K."/>
            <person name="Lindquist E.A."/>
            <person name="Lipzen A."/>
            <person name="Lundell T."/>
            <person name="Morin E."/>
            <person name="Murat C."/>
            <person name="Sun H."/>
            <person name="Tunlid A."/>
            <person name="Henrissat B."/>
            <person name="Grigoriev I.V."/>
            <person name="Hibbett D.S."/>
            <person name="Martin F."/>
            <person name="Nordberg H.P."/>
            <person name="Cantor M.N."/>
            <person name="Hua S.X."/>
        </authorList>
    </citation>
    <scope>NUCLEOTIDE SEQUENCE [LARGE SCALE GENOMIC DNA]</scope>
    <source>
        <strain evidence="2">h7</strain>
    </source>
</reference>
<organism evidence="1 2">
    <name type="scientific">Hebeloma cylindrosporum</name>
    <dbReference type="NCBI Taxonomy" id="76867"/>
    <lineage>
        <taxon>Eukaryota</taxon>
        <taxon>Fungi</taxon>
        <taxon>Dikarya</taxon>
        <taxon>Basidiomycota</taxon>
        <taxon>Agaricomycotina</taxon>
        <taxon>Agaricomycetes</taxon>
        <taxon>Agaricomycetidae</taxon>
        <taxon>Agaricales</taxon>
        <taxon>Agaricineae</taxon>
        <taxon>Hymenogastraceae</taxon>
        <taxon>Hebeloma</taxon>
    </lineage>
</organism>
<sequence>MSTYNIQSRETSRYIISTVCDVSTQVVLTIDGSAGLPPNTKLTLTPGINPSSPSTNNTIAGSAGLFIGLNEDNSLVWTQDAYTWQVVTTPDSDIYEIIPFGSDLYCFTSAAIQPLVTVKSGGQVLHYENQWFINPVEA</sequence>
<dbReference type="HOGENOM" id="CLU_1855510_0_0_1"/>